<organism evidence="13 14">
    <name type="scientific">Tolypothrix tenuis PCC 7101</name>
    <dbReference type="NCBI Taxonomy" id="231146"/>
    <lineage>
        <taxon>Bacteria</taxon>
        <taxon>Bacillati</taxon>
        <taxon>Cyanobacteriota</taxon>
        <taxon>Cyanophyceae</taxon>
        <taxon>Nostocales</taxon>
        <taxon>Tolypothrichaceae</taxon>
        <taxon>Tolypothrix</taxon>
    </lineage>
</organism>
<evidence type="ECO:0000259" key="12">
    <source>
        <dbReference type="PROSITE" id="PS51352"/>
    </source>
</evidence>
<feature type="transmembrane region" description="Helical" evidence="11">
    <location>
        <begin position="195"/>
        <end position="217"/>
    </location>
</feature>
<dbReference type="GO" id="GO:0016491">
    <property type="term" value="F:oxidoreductase activity"/>
    <property type="evidence" value="ECO:0007669"/>
    <property type="project" value="UniProtKB-KW"/>
</dbReference>
<reference evidence="13 14" key="1">
    <citation type="submission" date="2017-06" db="EMBL/GenBank/DDBJ databases">
        <title>Genome sequencing of cyanobaciteial culture collection at National Institute for Environmental Studies (NIES).</title>
        <authorList>
            <person name="Hirose Y."/>
            <person name="Shimura Y."/>
            <person name="Fujisawa T."/>
            <person name="Nakamura Y."/>
            <person name="Kawachi M."/>
        </authorList>
    </citation>
    <scope>NUCLEOTIDE SEQUENCE [LARGE SCALE GENOMIC DNA]</scope>
    <source>
        <strain evidence="13 14">NIES-37</strain>
    </source>
</reference>
<dbReference type="SUPFAM" id="SSF52833">
    <property type="entry name" value="Thioredoxin-like"/>
    <property type="match status" value="1"/>
</dbReference>
<feature type="transmembrane region" description="Helical" evidence="11">
    <location>
        <begin position="162"/>
        <end position="183"/>
    </location>
</feature>
<dbReference type="InterPro" id="IPR044698">
    <property type="entry name" value="VKOR/LTO1"/>
</dbReference>
<evidence type="ECO:0000256" key="3">
    <source>
        <dbReference type="ARBA" id="ARBA00022692"/>
    </source>
</evidence>
<keyword evidence="5 11" id="KW-1133">Transmembrane helix</keyword>
<evidence type="ECO:0000256" key="2">
    <source>
        <dbReference type="ARBA" id="ARBA00006214"/>
    </source>
</evidence>
<evidence type="ECO:0000313" key="14">
    <source>
        <dbReference type="Proteomes" id="UP000218785"/>
    </source>
</evidence>
<keyword evidence="4" id="KW-0874">Quinone</keyword>
<dbReference type="Proteomes" id="UP000218785">
    <property type="component" value="Chromosome"/>
</dbReference>
<evidence type="ECO:0000313" key="13">
    <source>
        <dbReference type="EMBL" id="BAZ02306.1"/>
    </source>
</evidence>
<evidence type="ECO:0000256" key="9">
    <source>
        <dbReference type="ARBA" id="ARBA00023284"/>
    </source>
</evidence>
<dbReference type="CDD" id="cd12916">
    <property type="entry name" value="VKOR_1"/>
    <property type="match status" value="1"/>
</dbReference>
<dbReference type="InterPro" id="IPR036249">
    <property type="entry name" value="Thioredoxin-like_sf"/>
</dbReference>
<feature type="region of interest" description="Disordered" evidence="10">
    <location>
        <begin position="1"/>
        <end position="22"/>
    </location>
</feature>
<feature type="domain" description="Thioredoxin" evidence="12">
    <location>
        <begin position="238"/>
        <end position="361"/>
    </location>
</feature>
<dbReference type="AlphaFoldDB" id="A0A1Z4N9C0"/>
<gene>
    <name evidence="13" type="ORF">NIES37_63180</name>
</gene>
<protein>
    <submittedName>
        <fullName evidence="13">Vitamin K epoxide reductase</fullName>
    </submittedName>
</protein>
<feature type="transmembrane region" description="Helical" evidence="11">
    <location>
        <begin position="101"/>
        <end position="122"/>
    </location>
</feature>
<proteinExistence type="inferred from homology"/>
<dbReference type="EMBL" id="AP018248">
    <property type="protein sequence ID" value="BAZ02306.1"/>
    <property type="molecule type" value="Genomic_DNA"/>
</dbReference>
<keyword evidence="3 11" id="KW-0812">Transmembrane</keyword>
<evidence type="ECO:0000256" key="6">
    <source>
        <dbReference type="ARBA" id="ARBA00023002"/>
    </source>
</evidence>
<dbReference type="SMART" id="SM00756">
    <property type="entry name" value="VKc"/>
    <property type="match status" value="1"/>
</dbReference>
<dbReference type="Gene3D" id="3.40.30.10">
    <property type="entry name" value="Glutaredoxin"/>
    <property type="match status" value="1"/>
</dbReference>
<evidence type="ECO:0000256" key="8">
    <source>
        <dbReference type="ARBA" id="ARBA00023157"/>
    </source>
</evidence>
<keyword evidence="14" id="KW-1185">Reference proteome</keyword>
<keyword evidence="6" id="KW-0560">Oxidoreductase</keyword>
<dbReference type="Gene3D" id="1.20.1440.130">
    <property type="entry name" value="VKOR domain"/>
    <property type="match status" value="1"/>
</dbReference>
<evidence type="ECO:0000256" key="5">
    <source>
        <dbReference type="ARBA" id="ARBA00022989"/>
    </source>
</evidence>
<dbReference type="InterPro" id="IPR038354">
    <property type="entry name" value="VKOR_sf"/>
</dbReference>
<keyword evidence="7 11" id="KW-0472">Membrane</keyword>
<name>A0A1Z4N9C0_9CYAN</name>
<dbReference type="PANTHER" id="PTHR34573">
    <property type="entry name" value="VKC DOMAIN-CONTAINING PROTEIN"/>
    <property type="match status" value="1"/>
</dbReference>
<evidence type="ECO:0000256" key="11">
    <source>
        <dbReference type="SAM" id="Phobius"/>
    </source>
</evidence>
<comment type="subcellular location">
    <subcellularLocation>
        <location evidence="1">Membrane</location>
        <topology evidence="1">Multi-pass membrane protein</topology>
    </subcellularLocation>
</comment>
<dbReference type="GO" id="GO:0048038">
    <property type="term" value="F:quinone binding"/>
    <property type="evidence" value="ECO:0007669"/>
    <property type="project" value="UniProtKB-KW"/>
</dbReference>
<keyword evidence="8" id="KW-1015">Disulfide bond</keyword>
<comment type="similarity">
    <text evidence="2">Belongs to the VKOR family.</text>
</comment>
<dbReference type="PANTHER" id="PTHR34573:SF1">
    <property type="entry name" value="VITAMIN K EPOXIDE REDUCTASE DOMAIN-CONTAINING PROTEIN"/>
    <property type="match status" value="1"/>
</dbReference>
<keyword evidence="9" id="KW-0676">Redox-active center</keyword>
<evidence type="ECO:0000256" key="10">
    <source>
        <dbReference type="SAM" id="MobiDB-lite"/>
    </source>
</evidence>
<evidence type="ECO:0000256" key="4">
    <source>
        <dbReference type="ARBA" id="ARBA00022719"/>
    </source>
</evidence>
<dbReference type="GO" id="GO:0016020">
    <property type="term" value="C:membrane"/>
    <property type="evidence" value="ECO:0007669"/>
    <property type="project" value="UniProtKB-SubCell"/>
</dbReference>
<dbReference type="KEGG" id="ttq:NIES37_63180"/>
<dbReference type="Pfam" id="PF07884">
    <property type="entry name" value="VKOR"/>
    <property type="match status" value="1"/>
</dbReference>
<accession>A0A1Z4N9C0</accession>
<dbReference type="InterPro" id="IPR012932">
    <property type="entry name" value="VKOR"/>
</dbReference>
<evidence type="ECO:0000256" key="1">
    <source>
        <dbReference type="ARBA" id="ARBA00004141"/>
    </source>
</evidence>
<sequence length="361" mass="39180">MNPVPNPQYPIPNPQYPIPKPNPQPQPPIKFMIRRRSTPWIHKWSRPLIAAIAGLGVLVTGYLTYEKLTGGSAACPAQQAGFKGCGDVLSSPWATVFGQPLALFGLLAYISMLILALAPLALKQGDNNRKQIENWTWWLLLVGAIAMSVFSGYLMYVLASQIKAVCPYCIGSAIFSMSMLVLTILGRAWEDVGQILFTALIVGMVTLIGTLGVYSGVNPSANTATSTPGQPQKILPFSPTVDPNPEFGWKITTTSGEAEIGLANHLAKIGAKEYVAFWCPHCHEQKLLFGQEAYKIIDSSGVKVECAPGGLKAQPDSCKAAKIEGFPTWIINGKSYSGVQNLEELAKVSNYTGARNFKYFR</sequence>
<evidence type="ECO:0000256" key="7">
    <source>
        <dbReference type="ARBA" id="ARBA00023136"/>
    </source>
</evidence>
<dbReference type="InterPro" id="IPR013766">
    <property type="entry name" value="Thioredoxin_domain"/>
</dbReference>
<feature type="transmembrane region" description="Helical" evidence="11">
    <location>
        <begin position="134"/>
        <end position="156"/>
    </location>
</feature>
<dbReference type="PROSITE" id="PS51352">
    <property type="entry name" value="THIOREDOXIN_2"/>
    <property type="match status" value="1"/>
</dbReference>
<feature type="transmembrane region" description="Helical" evidence="11">
    <location>
        <begin position="44"/>
        <end position="63"/>
    </location>
</feature>